<sequence>MDRLYGRSPRRNTDEDRNKMQHWTPRGTLPAKTVDAQVREVADPRQIEGVAFPKTYTNAEVGRPAPIEPFERRHGEMTGLYEIPVNTRMDLERRPANLQRVQQRQRPIHPNDRARVTRTELNDPGPFRGVVPTDLATGRAQGPTAVLYHPDGNPRAFERARVEPLDREGRQYIRRFEDDSTSANRVTTWPPRDEDADDLVTYENRHQQVRRPRNAPAPRNRPEPRRR</sequence>
<name>A0ABR1HTN9_9HYPO</name>
<feature type="region of interest" description="Disordered" evidence="1">
    <location>
        <begin position="176"/>
        <end position="227"/>
    </location>
</feature>
<feature type="compositionally biased region" description="Basic and acidic residues" evidence="1">
    <location>
        <begin position="1"/>
        <end position="19"/>
    </location>
</feature>
<gene>
    <name evidence="2" type="ORF">QQX98_000602</name>
</gene>
<accession>A0ABR1HTN9</accession>
<organism evidence="2 3">
    <name type="scientific">Neonectria punicea</name>
    <dbReference type="NCBI Taxonomy" id="979145"/>
    <lineage>
        <taxon>Eukaryota</taxon>
        <taxon>Fungi</taxon>
        <taxon>Dikarya</taxon>
        <taxon>Ascomycota</taxon>
        <taxon>Pezizomycotina</taxon>
        <taxon>Sordariomycetes</taxon>
        <taxon>Hypocreomycetidae</taxon>
        <taxon>Hypocreales</taxon>
        <taxon>Nectriaceae</taxon>
        <taxon>Neonectria</taxon>
    </lineage>
</organism>
<reference evidence="2 3" key="1">
    <citation type="journal article" date="2025" name="Microbiol. Resour. Announc.">
        <title>Draft genome sequences for Neonectria magnoliae and Neonectria punicea, canker pathogens of Liriodendron tulipifera and Acer saccharum in West Virginia.</title>
        <authorList>
            <person name="Petronek H.M."/>
            <person name="Kasson M.T."/>
            <person name="Metheny A.M."/>
            <person name="Stauder C.M."/>
            <person name="Lovett B."/>
            <person name="Lynch S.C."/>
            <person name="Garnas J.R."/>
            <person name="Kasson L.R."/>
            <person name="Stajich J.E."/>
        </authorList>
    </citation>
    <scope>NUCLEOTIDE SEQUENCE [LARGE SCALE GENOMIC DNA]</scope>
    <source>
        <strain evidence="2 3">NRRL 64653</strain>
    </source>
</reference>
<proteinExistence type="predicted"/>
<dbReference type="EMBL" id="JAZAVJ010000005">
    <property type="protein sequence ID" value="KAK7424334.1"/>
    <property type="molecule type" value="Genomic_DNA"/>
</dbReference>
<evidence type="ECO:0000256" key="1">
    <source>
        <dbReference type="SAM" id="MobiDB-lite"/>
    </source>
</evidence>
<keyword evidence="3" id="KW-1185">Reference proteome</keyword>
<dbReference type="Proteomes" id="UP001498476">
    <property type="component" value="Unassembled WGS sequence"/>
</dbReference>
<protein>
    <submittedName>
        <fullName evidence="2">Uncharacterized protein</fullName>
    </submittedName>
</protein>
<evidence type="ECO:0000313" key="2">
    <source>
        <dbReference type="EMBL" id="KAK7424334.1"/>
    </source>
</evidence>
<feature type="region of interest" description="Disordered" evidence="1">
    <location>
        <begin position="1"/>
        <end position="31"/>
    </location>
</feature>
<comment type="caution">
    <text evidence="2">The sequence shown here is derived from an EMBL/GenBank/DDBJ whole genome shotgun (WGS) entry which is preliminary data.</text>
</comment>
<evidence type="ECO:0000313" key="3">
    <source>
        <dbReference type="Proteomes" id="UP001498476"/>
    </source>
</evidence>